<dbReference type="RefSeq" id="WP_245891131.1">
    <property type="nucleotide sequence ID" value="NZ_PZZP01000001.1"/>
</dbReference>
<evidence type="ECO:0000313" key="3">
    <source>
        <dbReference type="EMBL" id="PTM59625.1"/>
    </source>
</evidence>
<dbReference type="InterPro" id="IPR011576">
    <property type="entry name" value="Pyridox_Oxase_N"/>
</dbReference>
<dbReference type="Proteomes" id="UP000241639">
    <property type="component" value="Unassembled WGS sequence"/>
</dbReference>
<protein>
    <recommendedName>
        <fullName evidence="2">Pyridoxamine 5'-phosphate oxidase N-terminal domain-containing protein</fullName>
    </recommendedName>
</protein>
<feature type="region of interest" description="Disordered" evidence="1">
    <location>
        <begin position="1"/>
        <end position="47"/>
    </location>
</feature>
<gene>
    <name evidence="3" type="ORF">C8J48_2254</name>
</gene>
<evidence type="ECO:0000256" key="1">
    <source>
        <dbReference type="SAM" id="MobiDB-lite"/>
    </source>
</evidence>
<organism evidence="3 4">
    <name type="scientific">Desmospora activa DSM 45169</name>
    <dbReference type="NCBI Taxonomy" id="1121389"/>
    <lineage>
        <taxon>Bacteria</taxon>
        <taxon>Bacillati</taxon>
        <taxon>Bacillota</taxon>
        <taxon>Bacilli</taxon>
        <taxon>Bacillales</taxon>
        <taxon>Thermoactinomycetaceae</taxon>
        <taxon>Desmospora</taxon>
    </lineage>
</organism>
<dbReference type="SUPFAM" id="SSF50475">
    <property type="entry name" value="FMN-binding split barrel"/>
    <property type="match status" value="1"/>
</dbReference>
<reference evidence="3 4" key="1">
    <citation type="submission" date="2018-04" db="EMBL/GenBank/DDBJ databases">
        <title>Genomic Encyclopedia of Archaeal and Bacterial Type Strains, Phase II (KMG-II): from individual species to whole genera.</title>
        <authorList>
            <person name="Goeker M."/>
        </authorList>
    </citation>
    <scope>NUCLEOTIDE SEQUENCE [LARGE SCALE GENOMIC DNA]</scope>
    <source>
        <strain evidence="3 4">DSM 45169</strain>
    </source>
</reference>
<evidence type="ECO:0000259" key="2">
    <source>
        <dbReference type="Pfam" id="PF01243"/>
    </source>
</evidence>
<dbReference type="PANTHER" id="PTHR42815:SF2">
    <property type="entry name" value="FAD-BINDING, PUTATIVE (AFU_ORTHOLOGUE AFUA_6G07600)-RELATED"/>
    <property type="match status" value="1"/>
</dbReference>
<dbReference type="EMBL" id="PZZP01000001">
    <property type="protein sequence ID" value="PTM59625.1"/>
    <property type="molecule type" value="Genomic_DNA"/>
</dbReference>
<feature type="domain" description="Pyridoxamine 5'-phosphate oxidase N-terminal" evidence="2">
    <location>
        <begin position="74"/>
        <end position="205"/>
    </location>
</feature>
<name>A0A2T4ZCK8_9BACL</name>
<dbReference type="PANTHER" id="PTHR42815">
    <property type="entry name" value="FAD-BINDING, PUTATIVE (AFU_ORTHOLOGUE AFUA_6G07600)-RELATED"/>
    <property type="match status" value="1"/>
</dbReference>
<dbReference type="Gene3D" id="2.30.110.10">
    <property type="entry name" value="Electron Transport, Fmn-binding Protein, Chain A"/>
    <property type="match status" value="1"/>
</dbReference>
<dbReference type="Pfam" id="PF01243">
    <property type="entry name" value="PNPOx_N"/>
    <property type="match status" value="1"/>
</dbReference>
<sequence length="248" mass="28318">MQWNNSPQRLLGGLRRLKRKVSNRIKPDSPPTEQEELQTPLPGSTGEHLLQRQYGTDKRALAFYNNQMMDRLNDHMIAYIAQQEMAFISTADGNGECDASFRAGPPGFVRILNRRQLIYPEYRGNGVMASLGNIVENPHIGILFVDFFNTAVGLHVNGKASIVENADLLLQPDLPDVIREDILTADGKKPERWVLVDVEEAYIHCSKHIPLLRKREREIDWGTDDFVKKGGDHFQVKSEHRPWKKIPQ</sequence>
<evidence type="ECO:0000313" key="4">
    <source>
        <dbReference type="Proteomes" id="UP000241639"/>
    </source>
</evidence>
<comment type="caution">
    <text evidence="3">The sequence shown here is derived from an EMBL/GenBank/DDBJ whole genome shotgun (WGS) entry which is preliminary data.</text>
</comment>
<proteinExistence type="predicted"/>
<keyword evidence="4" id="KW-1185">Reference proteome</keyword>
<accession>A0A2T4ZCK8</accession>
<dbReference type="AlphaFoldDB" id="A0A2T4ZCK8"/>
<dbReference type="InterPro" id="IPR012349">
    <property type="entry name" value="Split_barrel_FMN-bd"/>
</dbReference>